<proteinExistence type="predicted"/>
<evidence type="ECO:0000313" key="3">
    <source>
        <dbReference type="Proteomes" id="UP000250928"/>
    </source>
</evidence>
<dbReference type="GO" id="GO:0004803">
    <property type="term" value="F:transposase activity"/>
    <property type="evidence" value="ECO:0007669"/>
    <property type="project" value="InterPro"/>
</dbReference>
<evidence type="ECO:0000313" key="2">
    <source>
        <dbReference type="EMBL" id="PUE02609.1"/>
    </source>
</evidence>
<gene>
    <name evidence="2" type="ORF">C3L24_05750</name>
</gene>
<organism evidence="2 3">
    <name type="scientific">Candidatus Sedimenticola endophacoides</name>
    <dbReference type="NCBI Taxonomy" id="2548426"/>
    <lineage>
        <taxon>Bacteria</taxon>
        <taxon>Pseudomonadati</taxon>
        <taxon>Pseudomonadota</taxon>
        <taxon>Gammaproteobacteria</taxon>
        <taxon>Chromatiales</taxon>
        <taxon>Sedimenticolaceae</taxon>
        <taxon>Sedimenticola</taxon>
    </lineage>
</organism>
<comment type="caution">
    <text evidence="2">The sequence shown here is derived from an EMBL/GenBank/DDBJ whole genome shotgun (WGS) entry which is preliminary data.</text>
</comment>
<dbReference type="InterPro" id="IPR002525">
    <property type="entry name" value="Transp_IS110-like_N"/>
</dbReference>
<feature type="domain" description="Transposase IS110-like N-terminal" evidence="1">
    <location>
        <begin position="12"/>
        <end position="119"/>
    </location>
</feature>
<dbReference type="PANTHER" id="PTHR33055:SF3">
    <property type="entry name" value="PUTATIVE TRANSPOSASE FOR IS117-RELATED"/>
    <property type="match status" value="1"/>
</dbReference>
<dbReference type="PANTHER" id="PTHR33055">
    <property type="entry name" value="TRANSPOSASE FOR INSERTION SEQUENCE ELEMENT IS1111A"/>
    <property type="match status" value="1"/>
</dbReference>
<reference evidence="2 3" key="1">
    <citation type="submission" date="2018-01" db="EMBL/GenBank/DDBJ databases">
        <title>Novel co-symbiosis in the lucinid bivalve Phacoides pectinatus.</title>
        <authorList>
            <person name="Lim S.J."/>
            <person name="Davis B.G."/>
            <person name="Gill D.E."/>
            <person name="Engel A.S."/>
            <person name="Anderson L.C."/>
            <person name="Campbell B.J."/>
        </authorList>
    </citation>
    <scope>NUCLEOTIDE SEQUENCE [LARGE SCALE GENOMIC DNA]</scope>
    <source>
        <strain evidence="2">N3_P5</strain>
    </source>
</reference>
<dbReference type="AlphaFoldDB" id="A0A6N4DVT3"/>
<dbReference type="GO" id="GO:0003677">
    <property type="term" value="F:DNA binding"/>
    <property type="evidence" value="ECO:0007669"/>
    <property type="project" value="InterPro"/>
</dbReference>
<dbReference type="Proteomes" id="UP000250928">
    <property type="component" value="Unassembled WGS sequence"/>
</dbReference>
<dbReference type="InterPro" id="IPR047650">
    <property type="entry name" value="Transpos_IS110"/>
</dbReference>
<dbReference type="EMBL" id="PQCO01000177">
    <property type="protein sequence ID" value="PUE02609.1"/>
    <property type="molecule type" value="Genomic_DNA"/>
</dbReference>
<name>A0A6N4DVT3_9GAMM</name>
<feature type="non-terminal residue" evidence="2">
    <location>
        <position position="122"/>
    </location>
</feature>
<dbReference type="Pfam" id="PF01548">
    <property type="entry name" value="DEDD_Tnp_IS110"/>
    <property type="match status" value="1"/>
</dbReference>
<dbReference type="GO" id="GO:0006313">
    <property type="term" value="P:DNA transposition"/>
    <property type="evidence" value="ECO:0007669"/>
    <property type="project" value="InterPro"/>
</dbReference>
<protein>
    <submittedName>
        <fullName evidence="2">IS110 family transposase</fullName>
    </submittedName>
</protein>
<accession>A0A6N4DVT3</accession>
<sequence length="122" mass="13689">MRRKSTMKISHVGVDIAKSVFQIHAADRLGKALWRVKLSRSQWIDKLCEKVPATAVIAMESCAGAHHWARVLQARGYTVRLIDARFVKPYVKSNKNDRADAEAICEALTRPGMRFVTPKSVA</sequence>
<evidence type="ECO:0000259" key="1">
    <source>
        <dbReference type="Pfam" id="PF01548"/>
    </source>
</evidence>